<dbReference type="GO" id="GO:0046872">
    <property type="term" value="F:metal ion binding"/>
    <property type="evidence" value="ECO:0007669"/>
    <property type="project" value="UniProtKB-KW"/>
</dbReference>
<dbReference type="GO" id="GO:0000166">
    <property type="term" value="F:nucleotide binding"/>
    <property type="evidence" value="ECO:0007669"/>
    <property type="project" value="UniProtKB-KW"/>
</dbReference>
<sequence length="397" mass="45816">MYGNFINHDDILLIINAIKKFQGDIRLVGGCVRDNFLKRQIIDIDFATTLLPTQIINSLVAAHIKAIPTGIKHGTITAIVNNTAYEITTLRSDISCDGRHAEVKFTNNWQQDASRRDFTFNALYCDEKGIIYDYFSGLQDLERKQLNFIGDPEIRIQEDYLRILRAFRFYASICSHNKLSDEIVYACTQYSSCLNKLSRERIRDEFFKLLSCPNLSNTLKIMQKCHVLEKIIPFEVIPDIMSSDILSDADPLTKLAALLRTNNNYSFDKIKTSLCLSNHNHKILVSLLNNNLEFPLSIIEQQKYINKLGKKIYCELIRIRHAELTLNYHDLVQYIEYADQLTIPEFPISGKDLFNIGYQAGKNLGTTLKKIKDFWENSSYQLTKSQLLDYAKELLKK</sequence>
<keyword evidence="6" id="KW-0547">Nucleotide-binding</keyword>
<dbReference type="SUPFAM" id="SSF81301">
    <property type="entry name" value="Nucleotidyltransferase"/>
    <property type="match status" value="1"/>
</dbReference>
<comment type="similarity">
    <text evidence="8">Belongs to the tRNA nucleotidyltransferase/poly(A) polymerase family.</text>
</comment>
<dbReference type="PANTHER" id="PTHR46173">
    <property type="entry name" value="CCA TRNA NUCLEOTIDYLTRANSFERASE 1, MITOCHONDRIAL"/>
    <property type="match status" value="1"/>
</dbReference>
<dbReference type="InterPro" id="IPR002646">
    <property type="entry name" value="PolA_pol_head_dom"/>
</dbReference>
<comment type="cofactor">
    <cofactor evidence="1">
        <name>Mg(2+)</name>
        <dbReference type="ChEBI" id="CHEBI:18420"/>
    </cofactor>
</comment>
<reference evidence="11 12" key="1">
    <citation type="submission" date="2015-02" db="EMBL/GenBank/DDBJ databases">
        <title>Genome Sequencing of Rickettsiales.</title>
        <authorList>
            <person name="Daugherty S.C."/>
            <person name="Su Q."/>
            <person name="Abolude K."/>
            <person name="Beier-Sexton M."/>
            <person name="Carlyon J.A."/>
            <person name="Carter R."/>
            <person name="Day N.P."/>
            <person name="Dumler S.J."/>
            <person name="Dyachenko V."/>
            <person name="Godinez A."/>
            <person name="Kurtti T.J."/>
            <person name="Lichay M."/>
            <person name="Mullins K.E."/>
            <person name="Ott S."/>
            <person name="Pappas-Brown V."/>
            <person name="Paris D.H."/>
            <person name="Patel P."/>
            <person name="Richards A.L."/>
            <person name="Sadzewicz L."/>
            <person name="Sears K."/>
            <person name="Seidman D."/>
            <person name="Sengamalay N."/>
            <person name="Stenos J."/>
            <person name="Tallon L.J."/>
            <person name="Vincent G."/>
            <person name="Fraser C.M."/>
            <person name="Munderloh U."/>
            <person name="Dunning-Hotopp J.C."/>
        </authorList>
    </citation>
    <scope>NUCLEOTIDE SEQUENCE [LARGE SCALE GENOMIC DNA]</scope>
    <source>
        <strain evidence="11 12">EmCRT</strain>
    </source>
</reference>
<evidence type="ECO:0000313" key="12">
    <source>
        <dbReference type="Proteomes" id="UP000033546"/>
    </source>
</evidence>
<proteinExistence type="inferred from homology"/>
<dbReference type="InterPro" id="IPR032828">
    <property type="entry name" value="PolyA_RNA-bd"/>
</dbReference>
<dbReference type="Gene3D" id="3.30.460.10">
    <property type="entry name" value="Beta Polymerase, domain 2"/>
    <property type="match status" value="1"/>
</dbReference>
<evidence type="ECO:0000259" key="10">
    <source>
        <dbReference type="Pfam" id="PF12627"/>
    </source>
</evidence>
<keyword evidence="8" id="KW-0694">RNA-binding</keyword>
<name>A0A0F3N5U4_9RICK</name>
<gene>
    <name evidence="11" type="ORF">EMUCRT_0923</name>
</gene>
<dbReference type="Proteomes" id="UP000033546">
    <property type="component" value="Unassembled WGS sequence"/>
</dbReference>
<keyword evidence="7" id="KW-0460">Magnesium</keyword>
<comment type="caution">
    <text evidence="11">The sequence shown here is derived from an EMBL/GenBank/DDBJ whole genome shotgun (WGS) entry which is preliminary data.</text>
</comment>
<protein>
    <submittedName>
        <fullName evidence="11">Poly A polymerase head domain protein</fullName>
    </submittedName>
</protein>
<dbReference type="GO" id="GO:0016779">
    <property type="term" value="F:nucleotidyltransferase activity"/>
    <property type="evidence" value="ECO:0007669"/>
    <property type="project" value="UniProtKB-KW"/>
</dbReference>
<dbReference type="Pfam" id="PF01743">
    <property type="entry name" value="PolyA_pol"/>
    <property type="match status" value="1"/>
</dbReference>
<evidence type="ECO:0000256" key="5">
    <source>
        <dbReference type="ARBA" id="ARBA00022723"/>
    </source>
</evidence>
<evidence type="ECO:0000313" key="11">
    <source>
        <dbReference type="EMBL" id="KJV63468.1"/>
    </source>
</evidence>
<dbReference type="Gene3D" id="1.10.3090.10">
    <property type="entry name" value="cca-adding enzyme, domain 2"/>
    <property type="match status" value="1"/>
</dbReference>
<evidence type="ECO:0000256" key="1">
    <source>
        <dbReference type="ARBA" id="ARBA00001946"/>
    </source>
</evidence>
<keyword evidence="4" id="KW-0548">Nucleotidyltransferase</keyword>
<dbReference type="SUPFAM" id="SSF81891">
    <property type="entry name" value="Poly A polymerase C-terminal region-like"/>
    <property type="match status" value="1"/>
</dbReference>
<dbReference type="InterPro" id="IPR050264">
    <property type="entry name" value="Bact_CCA-adding_enz_type3_sf"/>
</dbReference>
<keyword evidence="5" id="KW-0479">Metal-binding</keyword>
<evidence type="ECO:0000256" key="3">
    <source>
        <dbReference type="ARBA" id="ARBA00022694"/>
    </source>
</evidence>
<organism evidence="11 12">
    <name type="scientific">Ehrlichia cf. muris str. EmCRT</name>
    <dbReference type="NCBI Taxonomy" id="1359167"/>
    <lineage>
        <taxon>Bacteria</taxon>
        <taxon>Pseudomonadati</taxon>
        <taxon>Pseudomonadota</taxon>
        <taxon>Alphaproteobacteria</taxon>
        <taxon>Rickettsiales</taxon>
        <taxon>Anaplasmataceae</taxon>
        <taxon>Ehrlichia</taxon>
    </lineage>
</organism>
<feature type="domain" description="Poly A polymerase head" evidence="9">
    <location>
        <begin position="26"/>
        <end position="146"/>
    </location>
</feature>
<accession>A0A0F3N5U4</accession>
<dbReference type="EMBL" id="LANU01000003">
    <property type="protein sequence ID" value="KJV63468.1"/>
    <property type="molecule type" value="Genomic_DNA"/>
</dbReference>
<dbReference type="CDD" id="cd05398">
    <property type="entry name" value="NT_ClassII-CCAase"/>
    <property type="match status" value="1"/>
</dbReference>
<dbReference type="Pfam" id="PF12627">
    <property type="entry name" value="PolyA_pol_RNAbd"/>
    <property type="match status" value="1"/>
</dbReference>
<keyword evidence="3" id="KW-0819">tRNA processing</keyword>
<evidence type="ECO:0000256" key="6">
    <source>
        <dbReference type="ARBA" id="ARBA00022741"/>
    </source>
</evidence>
<evidence type="ECO:0000259" key="9">
    <source>
        <dbReference type="Pfam" id="PF01743"/>
    </source>
</evidence>
<dbReference type="InterPro" id="IPR043519">
    <property type="entry name" value="NT_sf"/>
</dbReference>
<dbReference type="GO" id="GO:0008033">
    <property type="term" value="P:tRNA processing"/>
    <property type="evidence" value="ECO:0007669"/>
    <property type="project" value="UniProtKB-KW"/>
</dbReference>
<dbReference type="AlphaFoldDB" id="A0A0F3N5U4"/>
<dbReference type="PATRIC" id="fig|1359167.3.peg.888"/>
<evidence type="ECO:0000256" key="7">
    <source>
        <dbReference type="ARBA" id="ARBA00022842"/>
    </source>
</evidence>
<evidence type="ECO:0000256" key="4">
    <source>
        <dbReference type="ARBA" id="ARBA00022695"/>
    </source>
</evidence>
<dbReference type="RefSeq" id="WP_045805196.1">
    <property type="nucleotide sequence ID" value="NZ_LANU01000003.1"/>
</dbReference>
<dbReference type="PANTHER" id="PTHR46173:SF1">
    <property type="entry name" value="CCA TRNA NUCLEOTIDYLTRANSFERASE 1, MITOCHONDRIAL"/>
    <property type="match status" value="1"/>
</dbReference>
<feature type="domain" description="tRNA nucleotidyltransferase/poly(A) polymerase RNA and SrmB- binding" evidence="10">
    <location>
        <begin position="179"/>
        <end position="233"/>
    </location>
</feature>
<dbReference type="GO" id="GO:0000049">
    <property type="term" value="F:tRNA binding"/>
    <property type="evidence" value="ECO:0007669"/>
    <property type="project" value="TreeGrafter"/>
</dbReference>
<keyword evidence="2 8" id="KW-0808">Transferase</keyword>
<evidence type="ECO:0000256" key="8">
    <source>
        <dbReference type="RuleBase" id="RU003953"/>
    </source>
</evidence>
<evidence type="ECO:0000256" key="2">
    <source>
        <dbReference type="ARBA" id="ARBA00022679"/>
    </source>
</evidence>